<keyword evidence="2" id="KW-1185">Reference proteome</keyword>
<evidence type="ECO:0000313" key="1">
    <source>
        <dbReference type="EMBL" id="WSC14323.1"/>
    </source>
</evidence>
<gene>
    <name evidence="1" type="ORF">OIE64_16735</name>
</gene>
<proteinExistence type="predicted"/>
<sequence length="70" mass="7555">MNNASTKQSSVRYATSANLPAGRGVVVIETLNGPVMVVREGKMTVELVEEIVEMYDALAGRGMLGQQQEE</sequence>
<dbReference type="Proteomes" id="UP001330827">
    <property type="component" value="Chromosome"/>
</dbReference>
<accession>A0ABZ1G4Y2</accession>
<evidence type="ECO:0008006" key="3">
    <source>
        <dbReference type="Google" id="ProtNLM"/>
    </source>
</evidence>
<name>A0ABZ1G4Y2_9ACTN</name>
<reference evidence="1 2" key="1">
    <citation type="submission" date="2022-10" db="EMBL/GenBank/DDBJ databases">
        <title>The complete genomes of actinobacterial strains from the NBC collection.</title>
        <authorList>
            <person name="Joergensen T.S."/>
            <person name="Alvarez Arevalo M."/>
            <person name="Sterndorff E.B."/>
            <person name="Faurdal D."/>
            <person name="Vuksanovic O."/>
            <person name="Mourched A.-S."/>
            <person name="Charusanti P."/>
            <person name="Shaw S."/>
            <person name="Blin K."/>
            <person name="Weber T."/>
        </authorList>
    </citation>
    <scope>NUCLEOTIDE SEQUENCE [LARGE SCALE GENOMIC DNA]</scope>
    <source>
        <strain evidence="1 2">NBC 01769</strain>
    </source>
</reference>
<evidence type="ECO:0000313" key="2">
    <source>
        <dbReference type="Proteomes" id="UP001330827"/>
    </source>
</evidence>
<protein>
    <recommendedName>
        <fullName evidence="3">Flagellar protein FlbD</fullName>
    </recommendedName>
</protein>
<organism evidence="1 2">
    <name type="scientific">Streptomyces brevispora</name>
    <dbReference type="NCBI Taxonomy" id="887462"/>
    <lineage>
        <taxon>Bacteria</taxon>
        <taxon>Bacillati</taxon>
        <taxon>Actinomycetota</taxon>
        <taxon>Actinomycetes</taxon>
        <taxon>Kitasatosporales</taxon>
        <taxon>Streptomycetaceae</taxon>
        <taxon>Streptomyces</taxon>
    </lineage>
</organism>
<dbReference type="RefSeq" id="WP_326592775.1">
    <property type="nucleotide sequence ID" value="NZ_CP109114.1"/>
</dbReference>
<dbReference type="EMBL" id="CP109114">
    <property type="protein sequence ID" value="WSC14323.1"/>
    <property type="molecule type" value="Genomic_DNA"/>
</dbReference>